<dbReference type="CDD" id="cd10447">
    <property type="entry name" value="GIY-YIG_unchar_2"/>
    <property type="match status" value="1"/>
</dbReference>
<feature type="domain" description="DUF4357" evidence="1">
    <location>
        <begin position="230"/>
        <end position="282"/>
    </location>
</feature>
<dbReference type="EMBL" id="JADQAZ010000002">
    <property type="protein sequence ID" value="MBT0958370.1"/>
    <property type="molecule type" value="Genomic_DNA"/>
</dbReference>
<dbReference type="RefSeq" id="WP_327794574.1">
    <property type="nucleotide sequence ID" value="NZ_JADQAZ010000002.1"/>
</dbReference>
<dbReference type="InterPro" id="IPR025579">
    <property type="entry name" value="DUF4357"/>
</dbReference>
<accession>A0AAP2CRK0</accession>
<name>A0AAP2CRK0_9RHOB</name>
<dbReference type="Pfam" id="PF14267">
    <property type="entry name" value="DUF4357"/>
    <property type="match status" value="1"/>
</dbReference>
<evidence type="ECO:0000313" key="2">
    <source>
        <dbReference type="EMBL" id="MBT0958370.1"/>
    </source>
</evidence>
<keyword evidence="3" id="KW-1185">Reference proteome</keyword>
<reference evidence="2 3" key="1">
    <citation type="journal article" date="2021" name="Arch. Microbiol.">
        <title>Harenicola maris gen. nov., sp. nov. isolated from the Sea of Japan shallow sediments.</title>
        <authorList>
            <person name="Romanenko L.A."/>
            <person name="Kurilenko V.V."/>
            <person name="Chernysheva N.Y."/>
            <person name="Tekutyeva L.A."/>
            <person name="Velansky P.V."/>
            <person name="Svetashev V.I."/>
            <person name="Isaeva M.P."/>
        </authorList>
    </citation>
    <scope>NUCLEOTIDE SEQUENCE [LARGE SCALE GENOMIC DNA]</scope>
    <source>
        <strain evidence="2 3">KMM 3653</strain>
    </source>
</reference>
<comment type="caution">
    <text evidence="2">The sequence shown here is derived from an EMBL/GenBank/DDBJ whole genome shotgun (WGS) entry which is preliminary data.</text>
</comment>
<proteinExistence type="predicted"/>
<evidence type="ECO:0000259" key="1">
    <source>
        <dbReference type="Pfam" id="PF14267"/>
    </source>
</evidence>
<gene>
    <name evidence="2" type="ORF">IV417_13345</name>
</gene>
<protein>
    <submittedName>
        <fullName evidence="2">GIY-YIG nuclease family protein</fullName>
    </submittedName>
</protein>
<sequence length="301" mass="33104">MAANTLEIFFVDGNPEGVLTAEVFGWTGHVLRIPRVRLSDGLRRVEASYTGVYLLFGEEEGELKTYVGEGENVARRIKDHDAKKDWWSEAFLITSSNDGLHKAHVKYLESRIVEVIAAAGQAVLENGNIPPRSSMNEAAIANMEDFLETATMVVAALGQKIFRNPKRSSDSARKANDRPGTRFVLTSERTGVSGVAELQGSDFIVLEGSIGRSHWASQAAVTHSYAALFNKLVNEGILERTGDQTVFRRDYAFKSPSAAGAVLFGRNCNGRTSWHVETDGRSYAQWEEDELSEALSGEDND</sequence>
<organism evidence="2 3">
    <name type="scientific">Harenicola maris</name>
    <dbReference type="NCBI Taxonomy" id="2841044"/>
    <lineage>
        <taxon>Bacteria</taxon>
        <taxon>Pseudomonadati</taxon>
        <taxon>Pseudomonadota</taxon>
        <taxon>Alphaproteobacteria</taxon>
        <taxon>Rhodobacterales</taxon>
        <taxon>Paracoccaceae</taxon>
        <taxon>Harenicola</taxon>
    </lineage>
</organism>
<evidence type="ECO:0000313" key="3">
    <source>
        <dbReference type="Proteomes" id="UP001315686"/>
    </source>
</evidence>
<dbReference type="Proteomes" id="UP001315686">
    <property type="component" value="Unassembled WGS sequence"/>
</dbReference>
<dbReference type="AlphaFoldDB" id="A0AAP2CRK0"/>